<dbReference type="Gene3D" id="2.60.120.200">
    <property type="match status" value="1"/>
</dbReference>
<dbReference type="Proteomes" id="UP000270471">
    <property type="component" value="Unassembled WGS sequence"/>
</dbReference>
<dbReference type="SUPFAM" id="SSF49899">
    <property type="entry name" value="Concanavalin A-like lectins/glucanases"/>
    <property type="match status" value="1"/>
</dbReference>
<protein>
    <submittedName>
        <fullName evidence="6">1,3-beta-glucanase</fullName>
    </submittedName>
</protein>
<dbReference type="GO" id="GO:0004553">
    <property type="term" value="F:hydrolase activity, hydrolyzing O-glycosyl compounds"/>
    <property type="evidence" value="ECO:0007669"/>
    <property type="project" value="InterPro"/>
</dbReference>
<dbReference type="AlphaFoldDB" id="A0A3M0I4V8"/>
<evidence type="ECO:0000313" key="6">
    <source>
        <dbReference type="EMBL" id="RMB81763.1"/>
    </source>
</evidence>
<dbReference type="PANTHER" id="PTHR10963">
    <property type="entry name" value="GLYCOSYL HYDROLASE-RELATED"/>
    <property type="match status" value="1"/>
</dbReference>
<gene>
    <name evidence="6" type="ORF">CTZ28_33500</name>
</gene>
<evidence type="ECO:0000256" key="3">
    <source>
        <dbReference type="SAM" id="SignalP"/>
    </source>
</evidence>
<dbReference type="GO" id="GO:0030246">
    <property type="term" value="F:carbohydrate binding"/>
    <property type="evidence" value="ECO:0007669"/>
    <property type="project" value="InterPro"/>
</dbReference>
<keyword evidence="7" id="KW-1185">Reference proteome</keyword>
<dbReference type="PROSITE" id="PS51762">
    <property type="entry name" value="GH16_2"/>
    <property type="match status" value="1"/>
</dbReference>
<dbReference type="InterPro" id="IPR050546">
    <property type="entry name" value="Glycosyl_Hydrlase_16"/>
</dbReference>
<dbReference type="PROSITE" id="PS51318">
    <property type="entry name" value="TAT"/>
    <property type="match status" value="1"/>
</dbReference>
<dbReference type="EMBL" id="PENI01000028">
    <property type="protein sequence ID" value="RMB81763.1"/>
    <property type="molecule type" value="Genomic_DNA"/>
</dbReference>
<name>A0A3M0I4V8_9ACTN</name>
<comment type="similarity">
    <text evidence="1">Belongs to the glycosyl hydrolase 16 family.</text>
</comment>
<dbReference type="Gene3D" id="2.60.120.260">
    <property type="entry name" value="Galactose-binding domain-like"/>
    <property type="match status" value="1"/>
</dbReference>
<dbReference type="InterPro" id="IPR006311">
    <property type="entry name" value="TAT_signal"/>
</dbReference>
<organism evidence="6 7">
    <name type="scientific">Streptomyces shenzhenensis</name>
    <dbReference type="NCBI Taxonomy" id="943815"/>
    <lineage>
        <taxon>Bacteria</taxon>
        <taxon>Bacillati</taxon>
        <taxon>Actinomycetota</taxon>
        <taxon>Actinomycetes</taxon>
        <taxon>Kitasatosporales</taxon>
        <taxon>Streptomycetaceae</taxon>
        <taxon>Streptomyces</taxon>
    </lineage>
</organism>
<dbReference type="SMART" id="SM00606">
    <property type="entry name" value="CBD_IV"/>
    <property type="match status" value="1"/>
</dbReference>
<evidence type="ECO:0000259" key="4">
    <source>
        <dbReference type="PROSITE" id="PS51175"/>
    </source>
</evidence>
<accession>A0A3M0I4V8</accession>
<reference evidence="6 7" key="1">
    <citation type="submission" date="2017-11" db="EMBL/GenBank/DDBJ databases">
        <title>Draft genome of actinobacteria isolated from guarana (Paullinia cupana (Mart.) Ducke.</title>
        <authorList>
            <person name="Siqueira K.A."/>
            <person name="Liotti R.G."/>
            <person name="Mendes T.A.O."/>
            <person name="Soares M.A."/>
        </authorList>
    </citation>
    <scope>NUCLEOTIDE SEQUENCE [LARGE SCALE GENOMIC DNA]</scope>
    <source>
        <strain evidence="6 7">193</strain>
    </source>
</reference>
<comment type="caution">
    <text evidence="6">The sequence shown here is derived from an EMBL/GenBank/DDBJ whole genome shotgun (WGS) entry which is preliminary data.</text>
</comment>
<dbReference type="Pfam" id="PF26113">
    <property type="entry name" value="GH16_XgeA"/>
    <property type="match status" value="1"/>
</dbReference>
<dbReference type="PROSITE" id="PS51175">
    <property type="entry name" value="CBM6"/>
    <property type="match status" value="1"/>
</dbReference>
<proteinExistence type="inferred from homology"/>
<dbReference type="Pfam" id="PF03422">
    <property type="entry name" value="CBM_6"/>
    <property type="match status" value="1"/>
</dbReference>
<feature type="chain" id="PRO_5017971363" evidence="3">
    <location>
        <begin position="34"/>
        <end position="464"/>
    </location>
</feature>
<feature type="domain" description="GH16" evidence="5">
    <location>
        <begin position="37"/>
        <end position="319"/>
    </location>
</feature>
<sequence length="464" mass="48482">MSEPSGTHRRGPLRRALVAVLGTLVLTAAAATAATLPANASAPTPPSGWTQVFLDDFNGAAGSGVNTSDWQYATGTSYPGGAANWGTGEIETMTSSTNNVALDGNGNLLITPRRDAAGNWTSGRIETNRTDFQPPAGGKLRVESRIQLPNVTGDAAKGYWPAFWMLGAPFRGNYWNWPSVGELDIMENVQGLNTTWATIHCGTSPGGPCNETTGIGGSTSCTGTTCQAGFHTYRMEWDRSTSPEEIRYYLDGVNFHTVRANQVDATTWSNATAHGFFIILNVAMGGGFPGAFGGGPDSGTDPNHPMVVDYVQVLQSGGGGTTPPPTGNRDAYSAIQAESYDSQSGVSTEATSDTGGGQNIASIAGGDWAQYKGVNFGSTAATQFYARVASGAATGVSGLVEVRLDSRSNAPIGSFALANTGGWQSWRTVPANITAVTGTHDVYLTFTSGQPADFVNVNWFDFGH</sequence>
<keyword evidence="2 3" id="KW-0732">Signal</keyword>
<feature type="signal peptide" evidence="3">
    <location>
        <begin position="1"/>
        <end position="33"/>
    </location>
</feature>
<dbReference type="InterPro" id="IPR000757">
    <property type="entry name" value="Beta-glucanase-like"/>
</dbReference>
<dbReference type="GO" id="GO:0005975">
    <property type="term" value="P:carbohydrate metabolic process"/>
    <property type="evidence" value="ECO:0007669"/>
    <property type="project" value="InterPro"/>
</dbReference>
<dbReference type="CDD" id="cd02182">
    <property type="entry name" value="GH16_Strep_laminarinase_like"/>
    <property type="match status" value="1"/>
</dbReference>
<dbReference type="InterPro" id="IPR008979">
    <property type="entry name" value="Galactose-bd-like_sf"/>
</dbReference>
<dbReference type="CDD" id="cd04084">
    <property type="entry name" value="CBM6_xylanase-like"/>
    <property type="match status" value="1"/>
</dbReference>
<dbReference type="InterPro" id="IPR006584">
    <property type="entry name" value="Cellulose-bd_IV"/>
</dbReference>
<feature type="domain" description="CBM6" evidence="4">
    <location>
        <begin position="333"/>
        <end position="463"/>
    </location>
</feature>
<dbReference type="OrthoDB" id="9809583at2"/>
<evidence type="ECO:0000259" key="5">
    <source>
        <dbReference type="PROSITE" id="PS51762"/>
    </source>
</evidence>
<dbReference type="RefSeq" id="WP_121893525.1">
    <property type="nucleotide sequence ID" value="NZ_PENI01000028.1"/>
</dbReference>
<dbReference type="PANTHER" id="PTHR10963:SF55">
    <property type="entry name" value="GLYCOSIDE HYDROLASE FAMILY 16 PROTEIN"/>
    <property type="match status" value="1"/>
</dbReference>
<evidence type="ECO:0000256" key="2">
    <source>
        <dbReference type="ARBA" id="ARBA00022729"/>
    </source>
</evidence>
<evidence type="ECO:0000256" key="1">
    <source>
        <dbReference type="ARBA" id="ARBA00006865"/>
    </source>
</evidence>
<dbReference type="InterPro" id="IPR013320">
    <property type="entry name" value="ConA-like_dom_sf"/>
</dbReference>
<evidence type="ECO:0000313" key="7">
    <source>
        <dbReference type="Proteomes" id="UP000270471"/>
    </source>
</evidence>
<dbReference type="InterPro" id="IPR005084">
    <property type="entry name" value="CBM6"/>
</dbReference>
<dbReference type="SUPFAM" id="SSF49785">
    <property type="entry name" value="Galactose-binding domain-like"/>
    <property type="match status" value="1"/>
</dbReference>